<proteinExistence type="predicted"/>
<evidence type="ECO:0000313" key="1">
    <source>
        <dbReference type="EMBL" id="EGF49753.1"/>
    </source>
</evidence>
<reference evidence="1 2" key="1">
    <citation type="submission" date="2011-02" db="EMBL/GenBank/DDBJ databases">
        <authorList>
            <person name="Weinstock G."/>
            <person name="Sodergren E."/>
            <person name="Clifton S."/>
            <person name="Fulton L."/>
            <person name="Fulton B."/>
            <person name="Courtney L."/>
            <person name="Fronick C."/>
            <person name="Harrison M."/>
            <person name="Strong C."/>
            <person name="Farmer C."/>
            <person name="Delahaunty K."/>
            <person name="Markovic C."/>
            <person name="Hall O."/>
            <person name="Minx P."/>
            <person name="Tomlinson C."/>
            <person name="Mitreva M."/>
            <person name="Hou S."/>
            <person name="Chen J."/>
            <person name="Wollam A."/>
            <person name="Pepin K.H."/>
            <person name="Johnson M."/>
            <person name="Bhonagiri V."/>
            <person name="Zhang X."/>
            <person name="Suruliraj S."/>
            <person name="Warren W."/>
            <person name="Chinwalla A."/>
            <person name="Mardis E.R."/>
            <person name="Wilson R.K."/>
        </authorList>
    </citation>
    <scope>NUCLEOTIDE SEQUENCE [LARGE SCALE GENOMIC DNA]</scope>
    <source>
        <strain evidence="1 2">YIT 12056</strain>
    </source>
</reference>
<protein>
    <submittedName>
        <fullName evidence="1">Uncharacterized protein</fullName>
    </submittedName>
</protein>
<organism evidence="1 2">
    <name type="scientific">Bacteroides clarus YIT 12056</name>
    <dbReference type="NCBI Taxonomy" id="762984"/>
    <lineage>
        <taxon>Bacteria</taxon>
        <taxon>Pseudomonadati</taxon>
        <taxon>Bacteroidota</taxon>
        <taxon>Bacteroidia</taxon>
        <taxon>Bacteroidales</taxon>
        <taxon>Bacteroidaceae</taxon>
        <taxon>Bacteroides</taxon>
    </lineage>
</organism>
<keyword evidence="2" id="KW-1185">Reference proteome</keyword>
<dbReference type="Proteomes" id="UP000010321">
    <property type="component" value="Unassembled WGS sequence"/>
</dbReference>
<gene>
    <name evidence="1" type="ORF">HMPREF9445_03125</name>
</gene>
<accession>A0ABN0CKG2</accession>
<name>A0ABN0CKG2_9BACE</name>
<dbReference type="EMBL" id="AFBM01000031">
    <property type="protein sequence ID" value="EGF49753.1"/>
    <property type="molecule type" value="Genomic_DNA"/>
</dbReference>
<comment type="caution">
    <text evidence="1">The sequence shown here is derived from an EMBL/GenBank/DDBJ whole genome shotgun (WGS) entry which is preliminary data.</text>
</comment>
<evidence type="ECO:0000313" key="2">
    <source>
        <dbReference type="Proteomes" id="UP000010321"/>
    </source>
</evidence>
<sequence>MNSGINIHGMFAIRKKRGWKDILLAMELYRLWSNFAMQPGRPYRWDGYGKYH</sequence>